<reference evidence="7 8" key="1">
    <citation type="journal article" date="2015" name="Genome Biol. Evol.">
        <title>Characterization of Three Mycobacterium spp. with Potential Use in Bioremediation by Genome Sequencing and Comparative Genomics.</title>
        <authorList>
            <person name="Das S."/>
            <person name="Pettersson B.M."/>
            <person name="Behra P.R."/>
            <person name="Ramesh M."/>
            <person name="Dasgupta S."/>
            <person name="Bhattacharya A."/>
            <person name="Kirsebom L.A."/>
        </authorList>
    </citation>
    <scope>NUCLEOTIDE SEQUENCE [LARGE SCALE GENOMIC DNA]</scope>
    <source>
        <strain evidence="7 8">DSM 43826</strain>
    </source>
</reference>
<dbReference type="Gene3D" id="3.30.9.10">
    <property type="entry name" value="D-Amino Acid Oxidase, subunit A, domain 2"/>
    <property type="match status" value="1"/>
</dbReference>
<comment type="cofactor">
    <cofactor evidence="1">
        <name>FAD</name>
        <dbReference type="ChEBI" id="CHEBI:57692"/>
    </cofactor>
</comment>
<evidence type="ECO:0000256" key="1">
    <source>
        <dbReference type="ARBA" id="ARBA00001974"/>
    </source>
</evidence>
<dbReference type="GO" id="GO:0047545">
    <property type="term" value="F:(S)-2-hydroxyglutarate dehydrogenase activity"/>
    <property type="evidence" value="ECO:0007669"/>
    <property type="project" value="TreeGrafter"/>
</dbReference>
<gene>
    <name evidence="7" type="primary">lhgO_2</name>
    <name evidence="7" type="ORF">MCHLDSM_07059</name>
</gene>
<dbReference type="STRING" id="37916.MCHLDSM_07059"/>
<keyword evidence="2" id="KW-0285">Flavoprotein</keyword>
<dbReference type="SUPFAM" id="SSF51905">
    <property type="entry name" value="FAD/NAD(P)-binding domain"/>
    <property type="match status" value="1"/>
</dbReference>
<dbReference type="NCBIfam" id="NF008726">
    <property type="entry name" value="PRK11728.1"/>
    <property type="match status" value="1"/>
</dbReference>
<evidence type="ECO:0000313" key="8">
    <source>
        <dbReference type="Proteomes" id="UP000036513"/>
    </source>
</evidence>
<dbReference type="EMBL" id="JYNL01000069">
    <property type="protein sequence ID" value="KMO67806.1"/>
    <property type="molecule type" value="Genomic_DNA"/>
</dbReference>
<dbReference type="GO" id="GO:0003973">
    <property type="term" value="F:(S)-2-hydroxy-acid oxidase activity"/>
    <property type="evidence" value="ECO:0007669"/>
    <property type="project" value="UniProtKB-EC"/>
</dbReference>
<evidence type="ECO:0000256" key="5">
    <source>
        <dbReference type="ARBA" id="ARBA00037941"/>
    </source>
</evidence>
<evidence type="ECO:0000313" key="7">
    <source>
        <dbReference type="EMBL" id="KMO67806.1"/>
    </source>
</evidence>
<dbReference type="SMR" id="A0A0J6Y3T5"/>
<keyword evidence="8" id="KW-1185">Reference proteome</keyword>
<feature type="domain" description="FAD dependent oxidoreductase" evidence="6">
    <location>
        <begin position="8"/>
        <end position="395"/>
    </location>
</feature>
<dbReference type="InterPro" id="IPR006076">
    <property type="entry name" value="FAD-dep_OxRdtase"/>
</dbReference>
<dbReference type="PATRIC" id="fig|37916.4.peg.7078"/>
<comment type="caution">
    <text evidence="7">The sequence shown here is derived from an EMBL/GenBank/DDBJ whole genome shotgun (WGS) entry which is preliminary data.</text>
</comment>
<accession>A0A0J6Y3T5</accession>
<comment type="similarity">
    <text evidence="5">Belongs to the L2HGDH family.</text>
</comment>
<protein>
    <submittedName>
        <fullName evidence="7">L-2-hydroxyglutarate oxidase LhgO</fullName>
        <ecNumber evidence="7">1.1.3.15</ecNumber>
    </submittedName>
</protein>
<dbReference type="AlphaFoldDB" id="A0A0J6Y3T5"/>
<dbReference type="GO" id="GO:0005737">
    <property type="term" value="C:cytoplasm"/>
    <property type="evidence" value="ECO:0007669"/>
    <property type="project" value="TreeGrafter"/>
</dbReference>
<keyword evidence="4 7" id="KW-0560">Oxidoreductase</keyword>
<sequence>MTAAHRVDVIVIGGGIVGLATAWKIQQRRPGVSVAVLEKEPGVAQHQTGHNSGVIHSGIYYEPGSLKATLCKRGAQETKDFATAHGIPFRTTGKLLVATDETEHGRMLALHERALVNGLDVRLVDAAELRRAEPHIRGLGAIEVSTTGIIDYARVCETLAALVVAAGGEVVTGTTVTDVHEAATEVVVDTEAGIWRAERLVACAGLQADRIAAMAGIDVDVRIIPFRGEYYSLPPYRADLVARLIYPIPDPALPFLGVHLSPTIDGGITVGPNAVLGFSREDYRKGAVKVRDVLDYARYPGMWRVARANVRTGIHEMKNSLFKRGYLAECQKYCPELQLSDLLPREAGIRAQAVRRDGTLVHDFLLERTPRSIHVLNAPSPAATSALPIGQTLAEGLLP</sequence>
<name>A0A0J6Y3T5_9MYCO</name>
<evidence type="ECO:0000256" key="4">
    <source>
        <dbReference type="ARBA" id="ARBA00023002"/>
    </source>
</evidence>
<proteinExistence type="inferred from homology"/>
<dbReference type="Proteomes" id="UP000036513">
    <property type="component" value="Unassembled WGS sequence"/>
</dbReference>
<dbReference type="PANTHER" id="PTHR43104:SF2">
    <property type="entry name" value="L-2-HYDROXYGLUTARATE DEHYDROGENASE, MITOCHONDRIAL"/>
    <property type="match status" value="1"/>
</dbReference>
<organism evidence="7 8">
    <name type="scientific">Mycolicibacterium chlorophenolicum</name>
    <dbReference type="NCBI Taxonomy" id="37916"/>
    <lineage>
        <taxon>Bacteria</taxon>
        <taxon>Bacillati</taxon>
        <taxon>Actinomycetota</taxon>
        <taxon>Actinomycetes</taxon>
        <taxon>Mycobacteriales</taxon>
        <taxon>Mycobacteriaceae</taxon>
        <taxon>Mycolicibacterium</taxon>
    </lineage>
</organism>
<dbReference type="EC" id="1.1.3.15" evidence="7"/>
<evidence type="ECO:0000259" key="6">
    <source>
        <dbReference type="Pfam" id="PF01266"/>
    </source>
</evidence>
<keyword evidence="3" id="KW-0274">FAD</keyword>
<dbReference type="Pfam" id="PF01266">
    <property type="entry name" value="DAO"/>
    <property type="match status" value="1"/>
</dbReference>
<evidence type="ECO:0000256" key="2">
    <source>
        <dbReference type="ARBA" id="ARBA00022630"/>
    </source>
</evidence>
<evidence type="ECO:0000256" key="3">
    <source>
        <dbReference type="ARBA" id="ARBA00022827"/>
    </source>
</evidence>
<dbReference type="PANTHER" id="PTHR43104">
    <property type="entry name" value="L-2-HYDROXYGLUTARATE DEHYDROGENASE, MITOCHONDRIAL"/>
    <property type="match status" value="1"/>
</dbReference>
<dbReference type="InterPro" id="IPR036188">
    <property type="entry name" value="FAD/NAD-bd_sf"/>
</dbReference>
<dbReference type="Gene3D" id="3.50.50.60">
    <property type="entry name" value="FAD/NAD(P)-binding domain"/>
    <property type="match status" value="1"/>
</dbReference>